<keyword evidence="4" id="KW-1185">Reference proteome</keyword>
<evidence type="ECO:0000313" key="4">
    <source>
        <dbReference type="Proteomes" id="UP000326837"/>
    </source>
</evidence>
<gene>
    <name evidence="3" type="ORF">PLANPX_3169</name>
</gene>
<dbReference type="KEGG" id="lpav:PLANPX_3169"/>
<organism evidence="3 4">
    <name type="scientific">Lacipirellula parvula</name>
    <dbReference type="NCBI Taxonomy" id="2650471"/>
    <lineage>
        <taxon>Bacteria</taxon>
        <taxon>Pseudomonadati</taxon>
        <taxon>Planctomycetota</taxon>
        <taxon>Planctomycetia</taxon>
        <taxon>Pirellulales</taxon>
        <taxon>Lacipirellulaceae</taxon>
        <taxon>Lacipirellula</taxon>
    </lineage>
</organism>
<evidence type="ECO:0000313" key="3">
    <source>
        <dbReference type="EMBL" id="BBO33557.1"/>
    </source>
</evidence>
<protein>
    <submittedName>
        <fullName evidence="3">Uncharacterized protein</fullName>
    </submittedName>
</protein>
<feature type="chain" id="PRO_5025032439" evidence="2">
    <location>
        <begin position="22"/>
        <end position="317"/>
    </location>
</feature>
<feature type="compositionally biased region" description="Low complexity" evidence="1">
    <location>
        <begin position="294"/>
        <end position="317"/>
    </location>
</feature>
<feature type="region of interest" description="Disordered" evidence="1">
    <location>
        <begin position="233"/>
        <end position="253"/>
    </location>
</feature>
<dbReference type="EMBL" id="AP021861">
    <property type="protein sequence ID" value="BBO33557.1"/>
    <property type="molecule type" value="Genomic_DNA"/>
</dbReference>
<evidence type="ECO:0000256" key="1">
    <source>
        <dbReference type="SAM" id="MobiDB-lite"/>
    </source>
</evidence>
<keyword evidence="2" id="KW-0732">Signal</keyword>
<feature type="region of interest" description="Disordered" evidence="1">
    <location>
        <begin position="273"/>
        <end position="317"/>
    </location>
</feature>
<reference evidence="4" key="1">
    <citation type="submission" date="2019-10" db="EMBL/GenBank/DDBJ databases">
        <title>Lacipirellula parvula gen. nov., sp. nov., representing a lineage of planctomycetes widespread in freshwater anoxic habitats, and description of the family Lacipirellulaceae.</title>
        <authorList>
            <person name="Dedysh S.N."/>
            <person name="Kulichevskaya I.S."/>
            <person name="Beletsky A.V."/>
            <person name="Rakitin A.L."/>
            <person name="Mardanov A.V."/>
            <person name="Ivanova A.A."/>
            <person name="Saltykova V.X."/>
            <person name="Rijpstra W.I.C."/>
            <person name="Sinninghe Damste J.S."/>
            <person name="Ravin N.V."/>
        </authorList>
    </citation>
    <scope>NUCLEOTIDE SEQUENCE [LARGE SCALE GENOMIC DNA]</scope>
    <source>
        <strain evidence="4">PX69</strain>
    </source>
</reference>
<feature type="signal peptide" evidence="2">
    <location>
        <begin position="1"/>
        <end position="21"/>
    </location>
</feature>
<feature type="region of interest" description="Disordered" evidence="1">
    <location>
        <begin position="63"/>
        <end position="85"/>
    </location>
</feature>
<dbReference type="Proteomes" id="UP000326837">
    <property type="component" value="Chromosome"/>
</dbReference>
<name>A0A5K7XC04_9BACT</name>
<feature type="region of interest" description="Disordered" evidence="1">
    <location>
        <begin position="37"/>
        <end position="56"/>
    </location>
</feature>
<proteinExistence type="predicted"/>
<sequence length="317" mass="33841">MDRIATRLAIFCGVLCGQATAAPPDEVPHAMVPALTRATGASPNDDRQAAAVAALARAASQPGSRIDAQYRQPDATANGGPTDAEREEAARFAVWNSEEMLEARRYVLEVGKRSARSSEREAQAFLNRLSALSAEQMTTWLQRLQAQRRGIAVQRAVEDEAREAQREEALALLREQEAARQSVRQWQGRSAEWLQSRFDVERFLTQERQQGRRAEIASALDAKRLRFNPFYPTLDPMTPPPKIAGAASLPGDLPRSDPRNFIRGEEGIDFGGSGGVGFAGATAPAAAPSPAPTTAPSAAPVAVEGGASGVAEASGGE</sequence>
<dbReference type="RefSeq" id="WP_152099305.1">
    <property type="nucleotide sequence ID" value="NZ_AP021861.1"/>
</dbReference>
<evidence type="ECO:0000256" key="2">
    <source>
        <dbReference type="SAM" id="SignalP"/>
    </source>
</evidence>
<dbReference type="AlphaFoldDB" id="A0A5K7XC04"/>
<accession>A0A5K7XC04</accession>